<dbReference type="AlphaFoldDB" id="A0A2Z3JAQ4"/>
<dbReference type="KEGG" id="dez:DKM44_02215"/>
<accession>A0A2Z3JAQ4</accession>
<reference evidence="1 2" key="1">
    <citation type="submission" date="2018-05" db="EMBL/GenBank/DDBJ databases">
        <title>Complete Genome Sequence of Deinococcus sp. strain 17bor-2.</title>
        <authorList>
            <person name="Srinivasan S."/>
        </authorList>
    </citation>
    <scope>NUCLEOTIDE SEQUENCE [LARGE SCALE GENOMIC DNA]</scope>
    <source>
        <strain evidence="1 2">17bor-2</strain>
    </source>
</reference>
<evidence type="ECO:0000313" key="1">
    <source>
        <dbReference type="EMBL" id="AWN22193.1"/>
    </source>
</evidence>
<sequence>MSPSAQLLAEIDNLILCERTQLQSESSGEVGEMPQEEYEHEWMVRISLADLVALRAGINPPIRAPQAAPDALREVAEAYRAAHALRAQAQTARREAEARFIGLPTPYPEEDVQALTLALNAEQVAMGQLHAAGRALVQAALGEVQL</sequence>
<keyword evidence="2" id="KW-1185">Reference proteome</keyword>
<name>A0A2Z3JAQ4_9DEIO</name>
<proteinExistence type="predicted"/>
<gene>
    <name evidence="1" type="ORF">DKM44_02215</name>
</gene>
<dbReference type="RefSeq" id="WP_109825034.1">
    <property type="nucleotide sequence ID" value="NZ_CP029494.1"/>
</dbReference>
<evidence type="ECO:0000313" key="2">
    <source>
        <dbReference type="Proteomes" id="UP000245368"/>
    </source>
</evidence>
<dbReference type="EMBL" id="CP029494">
    <property type="protein sequence ID" value="AWN22193.1"/>
    <property type="molecule type" value="Genomic_DNA"/>
</dbReference>
<dbReference type="Proteomes" id="UP000245368">
    <property type="component" value="Chromosome"/>
</dbReference>
<organism evidence="1 2">
    <name type="scientific">Deinococcus irradiatisoli</name>
    <dbReference type="NCBI Taxonomy" id="2202254"/>
    <lineage>
        <taxon>Bacteria</taxon>
        <taxon>Thermotogati</taxon>
        <taxon>Deinococcota</taxon>
        <taxon>Deinococci</taxon>
        <taxon>Deinococcales</taxon>
        <taxon>Deinococcaceae</taxon>
        <taxon>Deinococcus</taxon>
    </lineage>
</organism>
<protein>
    <submittedName>
        <fullName evidence="1">Uncharacterized protein</fullName>
    </submittedName>
</protein>